<reference evidence="1" key="1">
    <citation type="submission" date="2022-03" db="EMBL/GenBank/DDBJ databases">
        <title>Complete genome sequence of Caldinitratiruptor microaerophilus.</title>
        <authorList>
            <person name="Mukaiyama R."/>
            <person name="Nishiyama T."/>
            <person name="Ueda K."/>
        </authorList>
    </citation>
    <scope>NUCLEOTIDE SEQUENCE</scope>
    <source>
        <strain evidence="1">JCM 16183</strain>
    </source>
</reference>
<evidence type="ECO:0000313" key="2">
    <source>
        <dbReference type="Proteomes" id="UP001163687"/>
    </source>
</evidence>
<protein>
    <submittedName>
        <fullName evidence="1">Uncharacterized protein</fullName>
    </submittedName>
</protein>
<dbReference type="EMBL" id="AP025628">
    <property type="protein sequence ID" value="BDG61074.1"/>
    <property type="molecule type" value="Genomic_DNA"/>
</dbReference>
<dbReference type="Proteomes" id="UP001163687">
    <property type="component" value="Chromosome"/>
</dbReference>
<dbReference type="RefSeq" id="WP_264841753.1">
    <property type="nucleotide sequence ID" value="NZ_AP025628.1"/>
</dbReference>
<proteinExistence type="predicted"/>
<dbReference type="KEGG" id="cmic:caldi_21640"/>
<keyword evidence="2" id="KW-1185">Reference proteome</keyword>
<gene>
    <name evidence="1" type="ORF">caldi_21640</name>
</gene>
<organism evidence="1 2">
    <name type="scientific">Caldinitratiruptor microaerophilus</name>
    <dbReference type="NCBI Taxonomy" id="671077"/>
    <lineage>
        <taxon>Bacteria</taxon>
        <taxon>Bacillati</taxon>
        <taxon>Bacillota</taxon>
        <taxon>Clostridia</taxon>
        <taxon>Eubacteriales</taxon>
        <taxon>Symbiobacteriaceae</taxon>
        <taxon>Caldinitratiruptor</taxon>
    </lineage>
</organism>
<sequence>MGRPLLVELVGMFPENYRLCHRSVGLCGMTEDQEQLADYPPEVREQGRQIQELYERLLFDFGGRVLPVSVGLPSLRGLWLSLRHGLRAGEVVVVVRGRAVRLADGYEAVRRTVEQALSA</sequence>
<name>A0AA35CM95_9FIRM</name>
<evidence type="ECO:0000313" key="1">
    <source>
        <dbReference type="EMBL" id="BDG61074.1"/>
    </source>
</evidence>
<accession>A0AA35CM95</accession>
<dbReference type="AlphaFoldDB" id="A0AA35CM95"/>